<organism evidence="8 9">
    <name type="scientific">Pseudomyxococcus hansupus</name>
    <dbReference type="NCBI Taxonomy" id="1297742"/>
    <lineage>
        <taxon>Bacteria</taxon>
        <taxon>Pseudomonadati</taxon>
        <taxon>Myxococcota</taxon>
        <taxon>Myxococcia</taxon>
        <taxon>Myxococcales</taxon>
        <taxon>Cystobacterineae</taxon>
        <taxon>Myxococcaceae</taxon>
        <taxon>Pseudomyxococcus</taxon>
    </lineage>
</organism>
<dbReference type="eggNOG" id="COG0725">
    <property type="taxonomic scope" value="Bacteria"/>
</dbReference>
<protein>
    <submittedName>
        <fullName evidence="8">Molybdenum ABC transporter, periplasmic molybdenum-binding protein ModA</fullName>
    </submittedName>
</protein>
<dbReference type="STRING" id="1297742.A176_000244"/>
<feature type="chain" id="PRO_5005212369" evidence="7">
    <location>
        <begin position="22"/>
        <end position="256"/>
    </location>
</feature>
<evidence type="ECO:0000313" key="8">
    <source>
        <dbReference type="EMBL" id="AKQ63332.1"/>
    </source>
</evidence>
<feature type="binding site" evidence="6">
    <location>
        <position position="138"/>
    </location>
    <ligand>
        <name>molybdate</name>
        <dbReference type="ChEBI" id="CHEBI:36264"/>
    </ligand>
</feature>
<evidence type="ECO:0000256" key="4">
    <source>
        <dbReference type="ARBA" id="ARBA00022729"/>
    </source>
</evidence>
<dbReference type="KEGG" id="mym:A176_000244"/>
<feature type="signal peptide" evidence="7">
    <location>
        <begin position="1"/>
        <end position="21"/>
    </location>
</feature>
<dbReference type="RefSeq" id="WP_002633312.1">
    <property type="nucleotide sequence ID" value="NZ_CP012109.1"/>
</dbReference>
<evidence type="ECO:0000313" key="9">
    <source>
        <dbReference type="Proteomes" id="UP000009026"/>
    </source>
</evidence>
<evidence type="ECO:0000256" key="5">
    <source>
        <dbReference type="ARBA" id="ARBA00062515"/>
    </source>
</evidence>
<keyword evidence="2 6" id="KW-0500">Molybdenum</keyword>
<dbReference type="OrthoDB" id="9785015at2"/>
<proteinExistence type="inferred from homology"/>
<evidence type="ECO:0000256" key="3">
    <source>
        <dbReference type="ARBA" id="ARBA00022723"/>
    </source>
</evidence>
<gene>
    <name evidence="8" type="ORF">A176_000244</name>
</gene>
<dbReference type="GO" id="GO:1901359">
    <property type="term" value="F:tungstate binding"/>
    <property type="evidence" value="ECO:0007669"/>
    <property type="project" value="UniProtKB-ARBA"/>
</dbReference>
<dbReference type="EMBL" id="CP012109">
    <property type="protein sequence ID" value="AKQ63332.1"/>
    <property type="molecule type" value="Genomic_DNA"/>
</dbReference>
<accession>A0A0H4X631</accession>
<dbReference type="PANTHER" id="PTHR30632">
    <property type="entry name" value="MOLYBDATE-BINDING PERIPLASMIC PROTEIN"/>
    <property type="match status" value="1"/>
</dbReference>
<dbReference type="InterPro" id="IPR005950">
    <property type="entry name" value="ModA"/>
</dbReference>
<dbReference type="SUPFAM" id="SSF53850">
    <property type="entry name" value="Periplasmic binding protein-like II"/>
    <property type="match status" value="1"/>
</dbReference>
<keyword evidence="4 7" id="KW-0732">Signal</keyword>
<comment type="similarity">
    <text evidence="1">Belongs to the bacterial solute-binding protein ModA family.</text>
</comment>
<evidence type="ECO:0000256" key="1">
    <source>
        <dbReference type="ARBA" id="ARBA00009175"/>
    </source>
</evidence>
<dbReference type="PANTHER" id="PTHR30632:SF0">
    <property type="entry name" value="SULFATE-BINDING PROTEIN"/>
    <property type="match status" value="1"/>
</dbReference>
<feature type="binding site" evidence="6">
    <location>
        <position position="165"/>
    </location>
    <ligand>
        <name>molybdate</name>
        <dbReference type="ChEBI" id="CHEBI:36264"/>
    </ligand>
</feature>
<sequence length="256" mass="26692">MRHLTLLCAVVTLLAGSLARADKALVFAAVSTTDALQELAPAFTKATGHTVEFSLGASSDLARQVIAGAPADVFLSADEAQMDAVEKAGLIAPATRVDLLSNRLVVVVPADAKTKLSTPSALRGLKRLSLADPEAVPAGVYAKAWLVKVGLWKELAPKVIPALDVRAALAAVETGRVDAGVVYSTDAAHSKRVRVAFQVPEQDVPRIAYPAAVLTRGDATEAGRAFVRFLQSDAARKVFARHGFGTPAVAPGTRAP</sequence>
<dbReference type="Gene3D" id="3.40.190.10">
    <property type="entry name" value="Periplasmic binding protein-like II"/>
    <property type="match status" value="2"/>
</dbReference>
<dbReference type="GO" id="GO:0046872">
    <property type="term" value="F:metal ion binding"/>
    <property type="evidence" value="ECO:0007669"/>
    <property type="project" value="UniProtKB-KW"/>
</dbReference>
<reference evidence="8 9" key="1">
    <citation type="journal article" date="2016" name="PLoS ONE">
        <title>Complete Genome Sequence and Comparative Genomics of a Novel Myxobacterium Myxococcus hansupus.</title>
        <authorList>
            <person name="Sharma G."/>
            <person name="Narwani T."/>
            <person name="Subramanian S."/>
        </authorList>
    </citation>
    <scope>NUCLEOTIDE SEQUENCE [LARGE SCALE GENOMIC DNA]</scope>
    <source>
        <strain evidence="9">mixupus</strain>
    </source>
</reference>
<comment type="subunit">
    <text evidence="5">The complex is composed of two ATP-binding proteins (ModC), two transmembrane proteins (ModB) and a solute-binding protein (ModA).</text>
</comment>
<keyword evidence="3 6" id="KW-0479">Metal-binding</keyword>
<feature type="binding site" evidence="6">
    <location>
        <position position="183"/>
    </location>
    <ligand>
        <name>molybdate</name>
        <dbReference type="ChEBI" id="CHEBI:36264"/>
    </ligand>
</feature>
<keyword evidence="9" id="KW-1185">Reference proteome</keyword>
<dbReference type="FunFam" id="3.40.190.10:FF:000035">
    <property type="entry name" value="Molybdate ABC transporter substrate-binding protein"/>
    <property type="match status" value="1"/>
</dbReference>
<evidence type="ECO:0000256" key="7">
    <source>
        <dbReference type="SAM" id="SignalP"/>
    </source>
</evidence>
<evidence type="ECO:0000256" key="2">
    <source>
        <dbReference type="ARBA" id="ARBA00022505"/>
    </source>
</evidence>
<dbReference type="Proteomes" id="UP000009026">
    <property type="component" value="Chromosome"/>
</dbReference>
<dbReference type="GO" id="GO:0030973">
    <property type="term" value="F:molybdate ion binding"/>
    <property type="evidence" value="ECO:0007669"/>
    <property type="project" value="UniProtKB-ARBA"/>
</dbReference>
<dbReference type="InterPro" id="IPR050682">
    <property type="entry name" value="ModA/WtpA"/>
</dbReference>
<dbReference type="GO" id="GO:0015689">
    <property type="term" value="P:molybdate ion transport"/>
    <property type="evidence" value="ECO:0007669"/>
    <property type="project" value="InterPro"/>
</dbReference>
<dbReference type="NCBIfam" id="TIGR01256">
    <property type="entry name" value="modA"/>
    <property type="match status" value="1"/>
</dbReference>
<name>A0A0H4X631_9BACT</name>
<dbReference type="PATRIC" id="fig|1297742.4.peg.252"/>
<feature type="binding site" evidence="6">
    <location>
        <position position="31"/>
    </location>
    <ligand>
        <name>molybdate</name>
        <dbReference type="ChEBI" id="CHEBI:36264"/>
    </ligand>
</feature>
<dbReference type="PIRSF" id="PIRSF004846">
    <property type="entry name" value="ModA"/>
    <property type="match status" value="1"/>
</dbReference>
<dbReference type="AlphaFoldDB" id="A0A0H4X631"/>
<feature type="binding site" evidence="6">
    <location>
        <position position="58"/>
    </location>
    <ligand>
        <name>molybdate</name>
        <dbReference type="ChEBI" id="CHEBI:36264"/>
    </ligand>
</feature>
<dbReference type="Pfam" id="PF13531">
    <property type="entry name" value="SBP_bac_11"/>
    <property type="match status" value="1"/>
</dbReference>
<evidence type="ECO:0000256" key="6">
    <source>
        <dbReference type="PIRSR" id="PIRSR004846-1"/>
    </source>
</evidence>